<comment type="cofactor">
    <cofactor evidence="2 7">
        <name>a divalent metal cation</name>
        <dbReference type="ChEBI" id="CHEBI:60240"/>
    </cofactor>
</comment>
<dbReference type="EC" id="3.1.3.12" evidence="7"/>
<evidence type="ECO:0000256" key="6">
    <source>
        <dbReference type="ARBA" id="ARBA00025274"/>
    </source>
</evidence>
<evidence type="ECO:0000313" key="9">
    <source>
        <dbReference type="Proteomes" id="UP000796880"/>
    </source>
</evidence>
<accession>A0A8K0E423</accession>
<dbReference type="NCBIfam" id="TIGR00685">
    <property type="entry name" value="T6PP"/>
    <property type="match status" value="1"/>
</dbReference>
<dbReference type="GO" id="GO:0005992">
    <property type="term" value="P:trehalose biosynthetic process"/>
    <property type="evidence" value="ECO:0007669"/>
    <property type="project" value="UniProtKB-UniPathway"/>
</dbReference>
<dbReference type="PANTHER" id="PTHR43768:SF28">
    <property type="entry name" value="TREHALOSE 6-PHOSPHATE PHOSPHATASE"/>
    <property type="match status" value="1"/>
</dbReference>
<evidence type="ECO:0000256" key="5">
    <source>
        <dbReference type="ARBA" id="ARBA00022801"/>
    </source>
</evidence>
<dbReference type="OrthoDB" id="411251at2759"/>
<name>A0A8K0E423_9ROSA</name>
<dbReference type="CDD" id="cd01627">
    <property type="entry name" value="HAD_TPP"/>
    <property type="match status" value="1"/>
</dbReference>
<dbReference type="UniPathway" id="UPA00299"/>
<gene>
    <name evidence="8" type="ORF">FNV43_RR18154</name>
</gene>
<comment type="similarity">
    <text evidence="4 7">Belongs to the trehalose phosphatase family.</text>
</comment>
<comment type="pathway">
    <text evidence="3 7">Glycan biosynthesis; trehalose biosynthesis.</text>
</comment>
<dbReference type="EMBL" id="VOIH02000008">
    <property type="protein sequence ID" value="KAF3439876.1"/>
    <property type="molecule type" value="Genomic_DNA"/>
</dbReference>
<dbReference type="InterPro" id="IPR023214">
    <property type="entry name" value="HAD_sf"/>
</dbReference>
<dbReference type="InterPro" id="IPR006379">
    <property type="entry name" value="HAD-SF_hydro_IIB"/>
</dbReference>
<proteinExistence type="inferred from homology"/>
<dbReference type="PANTHER" id="PTHR43768">
    <property type="entry name" value="TREHALOSE 6-PHOSPHATE PHOSPHATASE"/>
    <property type="match status" value="1"/>
</dbReference>
<comment type="caution">
    <text evidence="8">The sequence shown here is derived from an EMBL/GenBank/DDBJ whole genome shotgun (WGS) entry which is preliminary data.</text>
</comment>
<dbReference type="InterPro" id="IPR044651">
    <property type="entry name" value="OTSB-like"/>
</dbReference>
<dbReference type="Pfam" id="PF02358">
    <property type="entry name" value="Trehalose_PPase"/>
    <property type="match status" value="1"/>
</dbReference>
<evidence type="ECO:0000256" key="7">
    <source>
        <dbReference type="RuleBase" id="RU361117"/>
    </source>
</evidence>
<keyword evidence="5 7" id="KW-0378">Hydrolase</keyword>
<sequence length="329" mass="36965">MGCHQEKTNWIRLAKLDDCGEATFGSYRSWLAKHPSALDSFDEMMGFAQGKNIAVFLDYDGTLSKIVADPDKAFLSEKMRKVVQNVALHFPTAIISGRRLEKVSGFVQLEEVYYAGSHGMDILTPSSGSSKYRGNNNIHHNTTINEKGTKFVHFCPAQQFLPTIQEIAKRLKEKTNDIKGSMIEDNKFCVSVHFRSVKNKDVSILKTMVEQTMEEYPNLRISEGKKVMEIRPDIEWDKGKAVEYLLHTPGFITKPTASSDVVPIYIGDDKTDEDAFKQAIECMGGGLSIVVSSTPKVTFASHSLRDPNQVEAFLRRLVKWKKALQLPPT</sequence>
<evidence type="ECO:0000313" key="8">
    <source>
        <dbReference type="EMBL" id="KAF3439876.1"/>
    </source>
</evidence>
<dbReference type="Gene3D" id="3.40.50.1000">
    <property type="entry name" value="HAD superfamily/HAD-like"/>
    <property type="match status" value="2"/>
</dbReference>
<dbReference type="Proteomes" id="UP000796880">
    <property type="component" value="Unassembled WGS sequence"/>
</dbReference>
<evidence type="ECO:0000256" key="1">
    <source>
        <dbReference type="ARBA" id="ARBA00000500"/>
    </source>
</evidence>
<dbReference type="NCBIfam" id="TIGR01484">
    <property type="entry name" value="HAD-SF-IIB"/>
    <property type="match status" value="1"/>
</dbReference>
<reference evidence="8" key="1">
    <citation type="submission" date="2020-03" db="EMBL/GenBank/DDBJ databases">
        <title>A high-quality chromosome-level genome assembly of a woody plant with both climbing and erect habits, Rhamnella rubrinervis.</title>
        <authorList>
            <person name="Lu Z."/>
            <person name="Yang Y."/>
            <person name="Zhu X."/>
            <person name="Sun Y."/>
        </authorList>
    </citation>
    <scope>NUCLEOTIDE SEQUENCE</scope>
    <source>
        <strain evidence="8">BYM</strain>
        <tissue evidence="8">Leaf</tissue>
    </source>
</reference>
<organism evidence="8 9">
    <name type="scientific">Rhamnella rubrinervis</name>
    <dbReference type="NCBI Taxonomy" id="2594499"/>
    <lineage>
        <taxon>Eukaryota</taxon>
        <taxon>Viridiplantae</taxon>
        <taxon>Streptophyta</taxon>
        <taxon>Embryophyta</taxon>
        <taxon>Tracheophyta</taxon>
        <taxon>Spermatophyta</taxon>
        <taxon>Magnoliopsida</taxon>
        <taxon>eudicotyledons</taxon>
        <taxon>Gunneridae</taxon>
        <taxon>Pentapetalae</taxon>
        <taxon>rosids</taxon>
        <taxon>fabids</taxon>
        <taxon>Rosales</taxon>
        <taxon>Rhamnaceae</taxon>
        <taxon>rhamnoid group</taxon>
        <taxon>Rhamneae</taxon>
        <taxon>Rhamnella</taxon>
    </lineage>
</organism>
<comment type="catalytic activity">
    <reaction evidence="1 7">
        <text>alpha,alpha-trehalose 6-phosphate + H2O = alpha,alpha-trehalose + phosphate</text>
        <dbReference type="Rhea" id="RHEA:23420"/>
        <dbReference type="ChEBI" id="CHEBI:15377"/>
        <dbReference type="ChEBI" id="CHEBI:16551"/>
        <dbReference type="ChEBI" id="CHEBI:43474"/>
        <dbReference type="ChEBI" id="CHEBI:58429"/>
        <dbReference type="EC" id="3.1.3.12"/>
    </reaction>
</comment>
<dbReference type="InterPro" id="IPR003337">
    <property type="entry name" value="Trehalose_PPase"/>
</dbReference>
<keyword evidence="9" id="KW-1185">Reference proteome</keyword>
<evidence type="ECO:0000256" key="2">
    <source>
        <dbReference type="ARBA" id="ARBA00001968"/>
    </source>
</evidence>
<comment type="function">
    <text evidence="6">Removes the phosphate from trehalose 6-phosphate to produce free trehalose. Trehalose accumulation in plant may improve abiotic stress tolerance.</text>
</comment>
<dbReference type="GO" id="GO:0004805">
    <property type="term" value="F:trehalose-phosphatase activity"/>
    <property type="evidence" value="ECO:0007669"/>
    <property type="project" value="UniProtKB-EC"/>
</dbReference>
<evidence type="ECO:0000256" key="4">
    <source>
        <dbReference type="ARBA" id="ARBA00008770"/>
    </source>
</evidence>
<evidence type="ECO:0000256" key="3">
    <source>
        <dbReference type="ARBA" id="ARBA00005199"/>
    </source>
</evidence>
<protein>
    <recommendedName>
        <fullName evidence="7">Trehalose 6-phosphate phosphatase</fullName>
        <ecNumber evidence="7">3.1.3.12</ecNumber>
    </recommendedName>
</protein>
<dbReference type="SUPFAM" id="SSF56784">
    <property type="entry name" value="HAD-like"/>
    <property type="match status" value="1"/>
</dbReference>
<dbReference type="InterPro" id="IPR036412">
    <property type="entry name" value="HAD-like_sf"/>
</dbReference>
<dbReference type="AlphaFoldDB" id="A0A8K0E423"/>